<feature type="compositionally biased region" description="Low complexity" evidence="1">
    <location>
        <begin position="333"/>
        <end position="345"/>
    </location>
</feature>
<accession>A0A0M4ETR6</accession>
<evidence type="ECO:0000313" key="3">
    <source>
        <dbReference type="EMBL" id="ALC48347.1"/>
    </source>
</evidence>
<feature type="compositionally biased region" description="Polar residues" evidence="1">
    <location>
        <begin position="322"/>
        <end position="332"/>
    </location>
</feature>
<feature type="region of interest" description="Disordered" evidence="1">
    <location>
        <begin position="125"/>
        <end position="149"/>
    </location>
</feature>
<reference evidence="3 4" key="1">
    <citation type="submission" date="2015-08" db="EMBL/GenBank/DDBJ databases">
        <title>Ancestral chromatin configuration constrains chromatin evolution on differentiating sex chromosomes in Drosophila.</title>
        <authorList>
            <person name="Zhou Q."/>
            <person name="Bachtrog D."/>
        </authorList>
    </citation>
    <scope>NUCLEOTIDE SEQUENCE [LARGE SCALE GENOMIC DNA]</scope>
    <source>
        <tissue evidence="3">Whole larvae</tissue>
    </source>
</reference>
<feature type="compositionally biased region" description="Low complexity" evidence="1">
    <location>
        <begin position="372"/>
        <end position="389"/>
    </location>
</feature>
<feature type="region of interest" description="Disordered" evidence="1">
    <location>
        <begin position="308"/>
        <end position="348"/>
    </location>
</feature>
<dbReference type="Pfam" id="PF10545">
    <property type="entry name" value="MADF_DNA_bdg"/>
    <property type="match status" value="1"/>
</dbReference>
<evidence type="ECO:0000256" key="1">
    <source>
        <dbReference type="SAM" id="MobiDB-lite"/>
    </source>
</evidence>
<dbReference type="SMART" id="SM00595">
    <property type="entry name" value="MADF"/>
    <property type="match status" value="1"/>
</dbReference>
<gene>
    <name evidence="3" type="ORF">Dbus_chrXg203</name>
</gene>
<dbReference type="OMA" id="YHKDNAP"/>
<feature type="region of interest" description="Disordered" evidence="1">
    <location>
        <begin position="366"/>
        <end position="389"/>
    </location>
</feature>
<dbReference type="EMBL" id="CP012528">
    <property type="protein sequence ID" value="ALC48347.1"/>
    <property type="molecule type" value="Genomic_DNA"/>
</dbReference>
<dbReference type="InterPro" id="IPR006578">
    <property type="entry name" value="MADF-dom"/>
</dbReference>
<keyword evidence="4" id="KW-1185">Reference proteome</keyword>
<organism evidence="3 4">
    <name type="scientific">Drosophila busckii</name>
    <name type="common">Fruit fly</name>
    <dbReference type="NCBI Taxonomy" id="30019"/>
    <lineage>
        <taxon>Eukaryota</taxon>
        <taxon>Metazoa</taxon>
        <taxon>Ecdysozoa</taxon>
        <taxon>Arthropoda</taxon>
        <taxon>Hexapoda</taxon>
        <taxon>Insecta</taxon>
        <taxon>Pterygota</taxon>
        <taxon>Neoptera</taxon>
        <taxon>Endopterygota</taxon>
        <taxon>Diptera</taxon>
        <taxon>Brachycera</taxon>
        <taxon>Muscomorpha</taxon>
        <taxon>Ephydroidea</taxon>
        <taxon>Drosophilidae</taxon>
        <taxon>Drosophila</taxon>
    </lineage>
</organism>
<feature type="domain" description="MADF" evidence="2">
    <location>
        <begin position="19"/>
        <end position="108"/>
    </location>
</feature>
<protein>
    <submittedName>
        <fullName evidence="3">CG12155</fullName>
    </submittedName>
</protein>
<evidence type="ECO:0000259" key="2">
    <source>
        <dbReference type="PROSITE" id="PS51029"/>
    </source>
</evidence>
<proteinExistence type="predicted"/>
<feature type="compositionally biased region" description="Basic residues" evidence="1">
    <location>
        <begin position="176"/>
        <end position="185"/>
    </location>
</feature>
<dbReference type="PANTHER" id="PTHR23009:SF2">
    <property type="entry name" value="HISTIDINE-RICH CARBOXYL TERMINUS PROTEIN 1"/>
    <property type="match status" value="1"/>
</dbReference>
<feature type="region of interest" description="Disordered" evidence="1">
    <location>
        <begin position="173"/>
        <end position="192"/>
    </location>
</feature>
<dbReference type="AlphaFoldDB" id="A0A0M4ETR6"/>
<dbReference type="OrthoDB" id="6159213at2759"/>
<dbReference type="PANTHER" id="PTHR23009">
    <property type="match status" value="1"/>
</dbReference>
<dbReference type="Proteomes" id="UP000494163">
    <property type="component" value="Chromosome X"/>
</dbReference>
<dbReference type="InterPro" id="IPR031506">
    <property type="entry name" value="HRCT1"/>
</dbReference>
<name>A0A0M4ETR6_DROBS</name>
<dbReference type="PROSITE" id="PS51029">
    <property type="entry name" value="MADF"/>
    <property type="match status" value="1"/>
</dbReference>
<sequence length="540" mass="59853">MSERKRYHKDNAPTDDIITLINLVRQNPALYNYKLQPNQRRRSDILSGWQEVSQQMGNKYTVQEVRRKWKNLRDTYHQYRLRSPKCIEGRLSKWRYAKELEFLSKVYQPKLKAHRNALGALLQIKKQPHDDDDDEGITPLGSAHTHGNSQITLVSDEAETFILTAYEESVADDTHVHHHHHHHHQTQHDGSISSIELSQITHDDDELVDDDLDDDHDGQVVDELHVKHELDEDGATGAEVDYEEVCLYEEASGAHCEMGVDASSDVADTKGFHYIDTDEFCIEDMEPEPVTRTSVSVPMRHTHAHPHAHAHTHGHHFGSTGVTVSSASNSVLGGSIHNKNNNNNNGAGGGVITADTKLQNLTLVSTSGGGSAAASSTQQQQQQQHNNAAQQQQLALVDVTEATSTSVTISSTPSVSLNAATVSTTLPTVHAAPTSAANMCNNNQYNSPATTILQLPPLTCPNPAQQQAASISVASSSTLIKEEEQHQLSQALAKRDELDLFFDFLKKKMQCFSKTQITHIQMEFLNCVSRQEVADQDTKD</sequence>
<evidence type="ECO:0000313" key="4">
    <source>
        <dbReference type="Proteomes" id="UP000494163"/>
    </source>
</evidence>